<dbReference type="EMBL" id="VSSQ01021679">
    <property type="protein sequence ID" value="MPM67421.1"/>
    <property type="molecule type" value="Genomic_DNA"/>
</dbReference>
<reference evidence="1" key="1">
    <citation type="submission" date="2019-08" db="EMBL/GenBank/DDBJ databases">
        <authorList>
            <person name="Kucharzyk K."/>
            <person name="Murdoch R.W."/>
            <person name="Higgins S."/>
            <person name="Loffler F."/>
        </authorList>
    </citation>
    <scope>NUCLEOTIDE SEQUENCE</scope>
</reference>
<comment type="caution">
    <text evidence="1">The sequence shown here is derived from an EMBL/GenBank/DDBJ whole genome shotgun (WGS) entry which is preliminary data.</text>
</comment>
<dbReference type="AlphaFoldDB" id="A0A645BS33"/>
<protein>
    <submittedName>
        <fullName evidence="1">Uncharacterized protein</fullName>
    </submittedName>
</protein>
<proteinExistence type="predicted"/>
<sequence length="119" mass="13436">MVEQGRLHRLRRNRSRAMVVVKEEFLRCLDAELLPHFVKPGEEGFRAVEPRRHIVEQRNSGRGHIPAEPIGQYVGGDADLSAGMFNQEPTDRQFGGSRFRFPGAELKPPFSVPHHIGIG</sequence>
<gene>
    <name evidence="1" type="ORF">SDC9_114343</name>
</gene>
<accession>A0A645BS33</accession>
<organism evidence="1">
    <name type="scientific">bioreactor metagenome</name>
    <dbReference type="NCBI Taxonomy" id="1076179"/>
    <lineage>
        <taxon>unclassified sequences</taxon>
        <taxon>metagenomes</taxon>
        <taxon>ecological metagenomes</taxon>
    </lineage>
</organism>
<evidence type="ECO:0000313" key="1">
    <source>
        <dbReference type="EMBL" id="MPM67421.1"/>
    </source>
</evidence>
<name>A0A645BS33_9ZZZZ</name>